<name>A0A3M7M5B8_9PLEO</name>
<keyword evidence="1" id="KW-0472">Membrane</keyword>
<evidence type="ECO:0000256" key="1">
    <source>
        <dbReference type="SAM" id="Phobius"/>
    </source>
</evidence>
<feature type="transmembrane region" description="Helical" evidence="1">
    <location>
        <begin position="6"/>
        <end position="34"/>
    </location>
</feature>
<keyword evidence="1" id="KW-1133">Transmembrane helix</keyword>
<dbReference type="EMBL" id="KE747820">
    <property type="protein sequence ID" value="RMZ69666.1"/>
    <property type="molecule type" value="Genomic_DNA"/>
</dbReference>
<gene>
    <name evidence="2" type="ORF">GMOD_00010340</name>
</gene>
<feature type="transmembrane region" description="Helical" evidence="1">
    <location>
        <begin position="54"/>
        <end position="71"/>
    </location>
</feature>
<protein>
    <submittedName>
        <fullName evidence="2">Uncharacterized protein</fullName>
    </submittedName>
</protein>
<proteinExistence type="predicted"/>
<keyword evidence="3" id="KW-1185">Reference proteome</keyword>
<evidence type="ECO:0000313" key="3">
    <source>
        <dbReference type="Proteomes" id="UP000265663"/>
    </source>
</evidence>
<organism evidence="2 3">
    <name type="scientific">Pyrenophora seminiperda CCB06</name>
    <dbReference type="NCBI Taxonomy" id="1302712"/>
    <lineage>
        <taxon>Eukaryota</taxon>
        <taxon>Fungi</taxon>
        <taxon>Dikarya</taxon>
        <taxon>Ascomycota</taxon>
        <taxon>Pezizomycotina</taxon>
        <taxon>Dothideomycetes</taxon>
        <taxon>Pleosporomycetidae</taxon>
        <taxon>Pleosporales</taxon>
        <taxon>Pleosporineae</taxon>
        <taxon>Pleosporaceae</taxon>
        <taxon>Pyrenophora</taxon>
    </lineage>
</organism>
<dbReference type="Proteomes" id="UP000265663">
    <property type="component" value="Unassembled WGS sequence"/>
</dbReference>
<dbReference type="AlphaFoldDB" id="A0A3M7M5B8"/>
<accession>A0A3M7M5B8</accession>
<reference evidence="2 3" key="1">
    <citation type="journal article" date="2014" name="PLoS ONE">
        <title>De novo Genome Assembly of the Fungal Plant Pathogen Pyrenophora semeniperda.</title>
        <authorList>
            <person name="Soliai M.M."/>
            <person name="Meyer S.E."/>
            <person name="Udall J.A."/>
            <person name="Elzinga D.E."/>
            <person name="Hermansen R.A."/>
            <person name="Bodily P.M."/>
            <person name="Hart A.A."/>
            <person name="Coleman C.E."/>
        </authorList>
    </citation>
    <scope>NUCLEOTIDE SEQUENCE [LARGE SCALE GENOMIC DNA]</scope>
    <source>
        <strain evidence="2 3">CCB06</strain>
        <tissue evidence="2">Mycelium</tissue>
    </source>
</reference>
<keyword evidence="1" id="KW-0812">Transmembrane</keyword>
<evidence type="ECO:0000313" key="2">
    <source>
        <dbReference type="EMBL" id="RMZ69666.1"/>
    </source>
</evidence>
<sequence>MMVALSFLFFFGMPIFSCLSHWPLATASFGVLLLQALTKVKAWSKRKKKRKKKWASLSFFLAFFILPKSTTKKL</sequence>